<keyword evidence="1" id="KW-0694">RNA-binding</keyword>
<comment type="similarity">
    <text evidence="1">Belongs to the RlmJ family.</text>
</comment>
<dbReference type="RefSeq" id="WP_090073044.1">
    <property type="nucleotide sequence ID" value="NZ_FOVR01000006.1"/>
</dbReference>
<name>A0A1I5HDZ9_9HYPH</name>
<dbReference type="PANTHER" id="PTHR37426">
    <property type="entry name" value="RIBOSOMAL RNA LARGE SUBUNIT METHYLTRANSFERASE J"/>
    <property type="match status" value="1"/>
</dbReference>
<keyword evidence="3" id="KW-1185">Reference proteome</keyword>
<dbReference type="PANTHER" id="PTHR37426:SF1">
    <property type="entry name" value="RIBOSOMAL RNA LARGE SUBUNIT METHYLTRANSFERASE J"/>
    <property type="match status" value="1"/>
</dbReference>
<keyword evidence="1 2" id="KW-0489">Methyltransferase</keyword>
<accession>A0A1I5HDZ9</accession>
<dbReference type="Gene3D" id="3.40.50.150">
    <property type="entry name" value="Vaccinia Virus protein VP39"/>
    <property type="match status" value="1"/>
</dbReference>
<dbReference type="InterPro" id="IPR007473">
    <property type="entry name" value="RlmJ"/>
</dbReference>
<dbReference type="Pfam" id="PF04378">
    <property type="entry name" value="RsmJ"/>
    <property type="match status" value="1"/>
</dbReference>
<dbReference type="InterPro" id="IPR029063">
    <property type="entry name" value="SAM-dependent_MTases_sf"/>
</dbReference>
<protein>
    <recommendedName>
        <fullName evidence="1">Ribosomal RNA large subunit methyltransferase J</fullName>
        <ecNumber evidence="1">2.1.1.266</ecNumber>
    </recommendedName>
    <alternativeName>
        <fullName evidence="1">23S rRNA (adenine(2030)-N6)-methyltransferase</fullName>
    </alternativeName>
    <alternativeName>
        <fullName evidence="1">23S rRNA m6A2030 methyltransferase</fullName>
    </alternativeName>
</protein>
<dbReference type="GO" id="GO:0005829">
    <property type="term" value="C:cytosol"/>
    <property type="evidence" value="ECO:0007669"/>
    <property type="project" value="TreeGrafter"/>
</dbReference>
<evidence type="ECO:0000256" key="1">
    <source>
        <dbReference type="HAMAP-Rule" id="MF_00934"/>
    </source>
</evidence>
<feature type="binding site" evidence="1">
    <location>
        <position position="168"/>
    </location>
    <ligand>
        <name>S-adenosyl-L-methionine</name>
        <dbReference type="ChEBI" id="CHEBI:59789"/>
    </ligand>
</feature>
<feature type="binding site" evidence="1">
    <location>
        <position position="18"/>
    </location>
    <ligand>
        <name>S-adenosyl-L-methionine</name>
        <dbReference type="ChEBI" id="CHEBI:59789"/>
    </ligand>
</feature>
<dbReference type="HAMAP" id="MF_00934">
    <property type="entry name" value="23SrRNA_methyltr_J"/>
    <property type="match status" value="1"/>
</dbReference>
<dbReference type="EC" id="2.1.1.266" evidence="1"/>
<dbReference type="STRING" id="655353.SAMN04488056_106186"/>
<feature type="active site" description="Proton acceptor" evidence="1">
    <location>
        <position position="168"/>
    </location>
</feature>
<dbReference type="GO" id="GO:0070475">
    <property type="term" value="P:rRNA base methylation"/>
    <property type="evidence" value="ECO:0007669"/>
    <property type="project" value="UniProtKB-UniRule"/>
</dbReference>
<feature type="binding site" evidence="1">
    <location>
        <position position="104"/>
    </location>
    <ligand>
        <name>S-adenosyl-L-methionine</name>
        <dbReference type="ChEBI" id="CHEBI:59789"/>
    </ligand>
</feature>
<dbReference type="AlphaFoldDB" id="A0A1I5HDZ9"/>
<comment type="catalytic activity">
    <reaction evidence="1">
        <text>adenosine(2030) in 23S rRNA + S-adenosyl-L-methionine = N(6)-methyladenosine(2030) in 23S rRNA + S-adenosyl-L-homocysteine + H(+)</text>
        <dbReference type="Rhea" id="RHEA:43736"/>
        <dbReference type="Rhea" id="RHEA-COMP:10668"/>
        <dbReference type="Rhea" id="RHEA-COMP:10669"/>
        <dbReference type="ChEBI" id="CHEBI:15378"/>
        <dbReference type="ChEBI" id="CHEBI:57856"/>
        <dbReference type="ChEBI" id="CHEBI:59789"/>
        <dbReference type="ChEBI" id="CHEBI:74411"/>
        <dbReference type="ChEBI" id="CHEBI:74449"/>
        <dbReference type="EC" id="2.1.1.266"/>
    </reaction>
</comment>
<dbReference type="GO" id="GO:0036307">
    <property type="term" value="F:23S rRNA (adenine(2030)-N(6))-methyltransferase activity"/>
    <property type="evidence" value="ECO:0007669"/>
    <property type="project" value="UniProtKB-UniRule"/>
</dbReference>
<evidence type="ECO:0000313" key="2">
    <source>
        <dbReference type="EMBL" id="SFO46492.1"/>
    </source>
</evidence>
<gene>
    <name evidence="1" type="primary">rlmJ</name>
    <name evidence="2" type="ORF">SAMN04488056_106186</name>
</gene>
<proteinExistence type="inferred from homology"/>
<feature type="binding site" evidence="1">
    <location>
        <position position="41"/>
    </location>
    <ligand>
        <name>S-adenosyl-L-methionine</name>
        <dbReference type="ChEBI" id="CHEBI:59789"/>
    </ligand>
</feature>
<comment type="function">
    <text evidence="1">Specifically methylates the adenine in position 2030 of 23S rRNA.</text>
</comment>
<keyword evidence="1" id="KW-0949">S-adenosyl-L-methionine</keyword>
<evidence type="ECO:0000313" key="3">
    <source>
        <dbReference type="Proteomes" id="UP000199236"/>
    </source>
</evidence>
<sequence length="284" mass="32584">MNYRHIYHAGNFADCLKHIILTRILAYLQKKDKACFVLDTHAGIGEYDMSSEEAQKTGEWQEGIARLRGTDKRFPPLVSECLSDYLRIIDELNPDGEMALYPGSPRLIEQMLRPVDRATFIEKHPQDAETLAITMGRNRQIHVREDDGWVALRADLPPKERRGMVLVDPPFEEPDEYIRMVDAFLKGYRRWSTGIYCLWYPIKARRDVDDAAQMLAESGVDNILRAEMIVHKLDTAKRLNGTGLFIINPPYTLHDELKALLPVLADIFGQTAHRSTLEWIAPPK</sequence>
<keyword evidence="1" id="KW-0698">rRNA processing</keyword>
<comment type="subunit">
    <text evidence="1">Monomer.</text>
</comment>
<feature type="binding site" evidence="1">
    <location>
        <position position="122"/>
    </location>
    <ligand>
        <name>S-adenosyl-L-methionine</name>
        <dbReference type="ChEBI" id="CHEBI:59789"/>
    </ligand>
</feature>
<dbReference type="GO" id="GO:0003723">
    <property type="term" value="F:RNA binding"/>
    <property type="evidence" value="ECO:0007669"/>
    <property type="project" value="UniProtKB-UniRule"/>
</dbReference>
<dbReference type="OrthoDB" id="9791274at2"/>
<feature type="site" description="Interaction with substrate rRNA" evidence="1">
    <location>
        <position position="3"/>
    </location>
</feature>
<keyword evidence="1 2" id="KW-0808">Transferase</keyword>
<reference evidence="2 3" key="1">
    <citation type="submission" date="2016-10" db="EMBL/GenBank/DDBJ databases">
        <authorList>
            <person name="de Groot N.N."/>
        </authorList>
    </citation>
    <scope>NUCLEOTIDE SEQUENCE [LARGE SCALE GENOMIC DNA]</scope>
    <source>
        <strain evidence="2 3">CGMCC 1.9157</strain>
    </source>
</reference>
<dbReference type="SUPFAM" id="SSF53335">
    <property type="entry name" value="S-adenosyl-L-methionine-dependent methyltransferases"/>
    <property type="match status" value="1"/>
</dbReference>
<dbReference type="EMBL" id="FOVR01000006">
    <property type="protein sequence ID" value="SFO46492.1"/>
    <property type="molecule type" value="Genomic_DNA"/>
</dbReference>
<dbReference type="Proteomes" id="UP000199236">
    <property type="component" value="Unassembled WGS sequence"/>
</dbReference>
<feature type="binding site" evidence="1">
    <location>
        <begin position="147"/>
        <end position="148"/>
    </location>
    <ligand>
        <name>S-adenosyl-L-methionine</name>
        <dbReference type="ChEBI" id="CHEBI:59789"/>
    </ligand>
</feature>
<organism evidence="2 3">
    <name type="scientific">Cohaesibacter marisflavi</name>
    <dbReference type="NCBI Taxonomy" id="655353"/>
    <lineage>
        <taxon>Bacteria</taxon>
        <taxon>Pseudomonadati</taxon>
        <taxon>Pseudomonadota</taxon>
        <taxon>Alphaproteobacteria</taxon>
        <taxon>Hyphomicrobiales</taxon>
        <taxon>Cohaesibacteraceae</taxon>
    </lineage>
</organism>